<evidence type="ECO:0000256" key="6">
    <source>
        <dbReference type="SAM" id="Phobius"/>
    </source>
</evidence>
<dbReference type="GO" id="GO:0016020">
    <property type="term" value="C:membrane"/>
    <property type="evidence" value="ECO:0007669"/>
    <property type="project" value="UniProtKB-SubCell"/>
</dbReference>
<keyword evidence="4 6" id="KW-1133">Transmembrane helix</keyword>
<dbReference type="AlphaFoldDB" id="A0A1I7RMG6"/>
<reference evidence="11" key="1">
    <citation type="submission" date="2016-11" db="UniProtKB">
        <authorList>
            <consortium name="WormBaseParasite"/>
        </authorList>
    </citation>
    <scope>IDENTIFICATION</scope>
</reference>
<dbReference type="Gene3D" id="1.20.1070.10">
    <property type="entry name" value="Rhodopsin 7-helix transmembrane proteins"/>
    <property type="match status" value="1"/>
</dbReference>
<dbReference type="Proteomes" id="UP000095284">
    <property type="component" value="Unplaced"/>
</dbReference>
<dbReference type="Pfam" id="PF10317">
    <property type="entry name" value="7TM_GPCR_Srd"/>
    <property type="match status" value="1"/>
</dbReference>
<keyword evidence="5 6" id="KW-0472">Membrane</keyword>
<keyword evidence="3 6" id="KW-0812">Transmembrane</keyword>
<feature type="transmembrane region" description="Helical" evidence="6">
    <location>
        <begin position="158"/>
        <end position="180"/>
    </location>
</feature>
<dbReference type="InterPro" id="IPR019421">
    <property type="entry name" value="7TM_GPCR_serpentine_rcpt_Srd"/>
</dbReference>
<feature type="transmembrane region" description="Helical" evidence="6">
    <location>
        <begin position="12"/>
        <end position="32"/>
    </location>
</feature>
<evidence type="ECO:0000256" key="3">
    <source>
        <dbReference type="ARBA" id="ARBA00022692"/>
    </source>
</evidence>
<comment type="similarity">
    <text evidence="2">Belongs to the nematode receptor-like protein srd family.</text>
</comment>
<proteinExistence type="inferred from homology"/>
<organism evidence="9 11">
    <name type="scientific">Bursaphelenchus xylophilus</name>
    <name type="common">Pinewood nematode worm</name>
    <name type="synonym">Aphelenchoides xylophilus</name>
    <dbReference type="NCBI Taxonomy" id="6326"/>
    <lineage>
        <taxon>Eukaryota</taxon>
        <taxon>Metazoa</taxon>
        <taxon>Ecdysozoa</taxon>
        <taxon>Nematoda</taxon>
        <taxon>Chromadorea</taxon>
        <taxon>Rhabditida</taxon>
        <taxon>Tylenchina</taxon>
        <taxon>Tylenchomorpha</taxon>
        <taxon>Aphelenchoidea</taxon>
        <taxon>Aphelenchoididae</taxon>
        <taxon>Bursaphelenchus</taxon>
    </lineage>
</organism>
<evidence type="ECO:0000313" key="10">
    <source>
        <dbReference type="Proteomes" id="UP000659654"/>
    </source>
</evidence>
<dbReference type="EMBL" id="CAJFCV020000004">
    <property type="protein sequence ID" value="CAG9118471.1"/>
    <property type="molecule type" value="Genomic_DNA"/>
</dbReference>
<evidence type="ECO:0000256" key="5">
    <source>
        <dbReference type="ARBA" id="ARBA00023136"/>
    </source>
</evidence>
<dbReference type="EMBL" id="CAJFDI010000004">
    <property type="protein sequence ID" value="CAD5228047.1"/>
    <property type="molecule type" value="Genomic_DNA"/>
</dbReference>
<dbReference type="OrthoDB" id="5818102at2759"/>
<feature type="transmembrane region" description="Helical" evidence="6">
    <location>
        <begin position="93"/>
        <end position="115"/>
    </location>
</feature>
<gene>
    <name evidence="7" type="ORF">BXYJ_LOCUS10249</name>
</gene>
<dbReference type="PANTHER" id="PTHR22945:SF40">
    <property type="entry name" value="SERPENTINE RECEPTOR, CLASS D (DELTA)-RELATED"/>
    <property type="match status" value="1"/>
</dbReference>
<evidence type="ECO:0000313" key="7">
    <source>
        <dbReference type="EMBL" id="CAD5228047.1"/>
    </source>
</evidence>
<dbReference type="WBParaSite" id="BXY_0190100.1">
    <property type="protein sequence ID" value="BXY_0190100.1"/>
    <property type="gene ID" value="BXY_0190100"/>
</dbReference>
<evidence type="ECO:0000256" key="2">
    <source>
        <dbReference type="ARBA" id="ARBA00009166"/>
    </source>
</evidence>
<name>A0A1I7RMG6_BURXY</name>
<evidence type="ECO:0000313" key="8">
    <source>
        <dbReference type="EMBL" id="CAG9118471.1"/>
    </source>
</evidence>
<feature type="transmembrane region" description="Helical" evidence="6">
    <location>
        <begin position="213"/>
        <end position="235"/>
    </location>
</feature>
<evidence type="ECO:0000256" key="1">
    <source>
        <dbReference type="ARBA" id="ARBA00004141"/>
    </source>
</evidence>
<evidence type="ECO:0000256" key="4">
    <source>
        <dbReference type="ARBA" id="ARBA00022989"/>
    </source>
</evidence>
<dbReference type="PANTHER" id="PTHR22945">
    <property type="entry name" value="SERPENTINE RECEPTOR, CLASS D DELTA"/>
    <property type="match status" value="1"/>
</dbReference>
<dbReference type="SUPFAM" id="SSF81321">
    <property type="entry name" value="Family A G protein-coupled receptor-like"/>
    <property type="match status" value="1"/>
</dbReference>
<dbReference type="Proteomes" id="UP000582659">
    <property type="component" value="Unassembled WGS sequence"/>
</dbReference>
<dbReference type="InterPro" id="IPR050920">
    <property type="entry name" value="Nematode_rcpt-like_delta"/>
</dbReference>
<evidence type="ECO:0000313" key="11">
    <source>
        <dbReference type="WBParaSite" id="BXY_0190100.1"/>
    </source>
</evidence>
<comment type="subcellular location">
    <subcellularLocation>
        <location evidence="1">Membrane</location>
        <topology evidence="1">Multi-pass membrane protein</topology>
    </subcellularLocation>
</comment>
<sequence>MVGYARLLKIHAFIDLYYCIINVATSVEPFPFGGNFYLVPTGFLRHVNDRHLWTFFFGAYYHSILAEMSITPVDFYYRYLNICRHQTMTDRHLYSFIALLFTLSVIHSFPAYLALGNFGPSFETPFEANVTMKLHEIDRFADLETIFAYNPTSGFMEYFNLVILQLNFTIGFLVISWSYLKIRKKLKDHSTANPSSNIHHIESQINSIMLLQLLLPVLGISLSIIITGTTGVMQFSFPEMGAINRIVTKWISALKPIITVTIVSAYRKKFFESLFSLGKAVTLNSSIEHMTSVEIVRE</sequence>
<dbReference type="Proteomes" id="UP000659654">
    <property type="component" value="Unassembled WGS sequence"/>
</dbReference>
<protein>
    <submittedName>
        <fullName evidence="7">(pine wood nematode) hypothetical protein</fullName>
    </submittedName>
</protein>
<accession>A0A1I7RMG6</accession>
<reference evidence="8" key="2">
    <citation type="submission" date="2020-08" db="EMBL/GenBank/DDBJ databases">
        <authorList>
            <person name="Kikuchi T."/>
        </authorList>
    </citation>
    <scope>NUCLEOTIDE SEQUENCE</scope>
    <source>
        <strain evidence="7">Ka4C1</strain>
    </source>
</reference>
<evidence type="ECO:0000313" key="9">
    <source>
        <dbReference type="Proteomes" id="UP000095284"/>
    </source>
</evidence>
<feature type="transmembrane region" description="Helical" evidence="6">
    <location>
        <begin position="52"/>
        <end position="73"/>
    </location>
</feature>
<keyword evidence="10" id="KW-1185">Reference proteome</keyword>